<dbReference type="Proteomes" id="UP000199696">
    <property type="component" value="Unassembled WGS sequence"/>
</dbReference>
<reference evidence="4" key="1">
    <citation type="submission" date="2016-06" db="EMBL/GenBank/DDBJ databases">
        <authorList>
            <person name="Varghese N."/>
            <person name="Submissions Spin"/>
        </authorList>
    </citation>
    <scope>NUCLEOTIDE SEQUENCE [LARGE SCALE GENOMIC DNA]</scope>
    <source>
        <strain evidence="4">DSM 44814</strain>
    </source>
</reference>
<feature type="compositionally biased region" description="Low complexity" evidence="1">
    <location>
        <begin position="39"/>
        <end position="52"/>
    </location>
</feature>
<accession>A0A1C6VMM8</accession>
<gene>
    <name evidence="3" type="ORF">GA0070604_6039</name>
</gene>
<dbReference type="RefSeq" id="WP_091126184.1">
    <property type="nucleotide sequence ID" value="NZ_FMHY01000002.1"/>
</dbReference>
<keyword evidence="2" id="KW-0732">Signal</keyword>
<organism evidence="3 4">
    <name type="scientific">Micromonospora eburnea</name>
    <dbReference type="NCBI Taxonomy" id="227316"/>
    <lineage>
        <taxon>Bacteria</taxon>
        <taxon>Bacillati</taxon>
        <taxon>Actinomycetota</taxon>
        <taxon>Actinomycetes</taxon>
        <taxon>Micromonosporales</taxon>
        <taxon>Micromonosporaceae</taxon>
        <taxon>Micromonospora</taxon>
    </lineage>
</organism>
<dbReference type="AlphaFoldDB" id="A0A1C6VMM8"/>
<dbReference type="PROSITE" id="PS51257">
    <property type="entry name" value="PROKAR_LIPOPROTEIN"/>
    <property type="match status" value="1"/>
</dbReference>
<evidence type="ECO:0000313" key="4">
    <source>
        <dbReference type="Proteomes" id="UP000199696"/>
    </source>
</evidence>
<feature type="chain" id="PRO_5008748867" evidence="2">
    <location>
        <begin position="24"/>
        <end position="153"/>
    </location>
</feature>
<name>A0A1C6VMM8_9ACTN</name>
<proteinExistence type="predicted"/>
<evidence type="ECO:0000313" key="3">
    <source>
        <dbReference type="EMBL" id="SCL67599.1"/>
    </source>
</evidence>
<protein>
    <submittedName>
        <fullName evidence="3">Uncharacterized protein</fullName>
    </submittedName>
</protein>
<keyword evidence="4" id="KW-1185">Reference proteome</keyword>
<evidence type="ECO:0000256" key="2">
    <source>
        <dbReference type="SAM" id="SignalP"/>
    </source>
</evidence>
<feature type="region of interest" description="Disordered" evidence="1">
    <location>
        <begin position="25"/>
        <end position="54"/>
    </location>
</feature>
<evidence type="ECO:0000256" key="1">
    <source>
        <dbReference type="SAM" id="MobiDB-lite"/>
    </source>
</evidence>
<dbReference type="EMBL" id="FMHY01000002">
    <property type="protein sequence ID" value="SCL67599.1"/>
    <property type="molecule type" value="Genomic_DNA"/>
</dbReference>
<feature type="signal peptide" evidence="2">
    <location>
        <begin position="1"/>
        <end position="23"/>
    </location>
</feature>
<dbReference type="OrthoDB" id="3403464at2"/>
<sequence length="153" mass="15926">MDRVSRPLVALLMVAALAGCGSAAPSAGTHTWSPPEPIATASDPTPATTPSSKLERITFEQAMARYVTANYPKGSRYVGNCETAKPDPRGVCGLKKAVVDEGEVWGIGAPSSEIDAFLLLAEGDTGWQVADAYVPAFEGDDAGPTPSWFAGIE</sequence>